<keyword evidence="3" id="KW-0963">Cytoplasm</keyword>
<feature type="compositionally biased region" description="Low complexity" evidence="12">
    <location>
        <begin position="81"/>
        <end position="116"/>
    </location>
</feature>
<feature type="region of interest" description="Disordered" evidence="12">
    <location>
        <begin position="1579"/>
        <end position="1600"/>
    </location>
</feature>
<feature type="compositionally biased region" description="Basic and acidic residues" evidence="12">
    <location>
        <begin position="169"/>
        <end position="179"/>
    </location>
</feature>
<evidence type="ECO:0000256" key="5">
    <source>
        <dbReference type="ARBA" id="ARBA00022782"/>
    </source>
</evidence>
<dbReference type="GO" id="GO:0007399">
    <property type="term" value="P:nervous system development"/>
    <property type="evidence" value="ECO:0007669"/>
    <property type="project" value="UniProtKB-KW"/>
</dbReference>
<dbReference type="GO" id="GO:0003779">
    <property type="term" value="F:actin binding"/>
    <property type="evidence" value="ECO:0007669"/>
    <property type="project" value="UniProtKB-KW"/>
</dbReference>
<evidence type="ECO:0000256" key="9">
    <source>
        <dbReference type="ARBA" id="ARBA00023203"/>
    </source>
</evidence>
<dbReference type="SMART" id="SM00454">
    <property type="entry name" value="SAM"/>
    <property type="match status" value="1"/>
</dbReference>
<feature type="compositionally biased region" description="Basic and acidic residues" evidence="12">
    <location>
        <begin position="186"/>
        <end position="195"/>
    </location>
</feature>
<feature type="compositionally biased region" description="Basic and acidic residues" evidence="12">
    <location>
        <begin position="665"/>
        <end position="676"/>
    </location>
</feature>
<dbReference type="GO" id="GO:0120025">
    <property type="term" value="C:plasma membrane bounded cell projection"/>
    <property type="evidence" value="ECO:0007669"/>
    <property type="project" value="UniProtKB-ARBA"/>
</dbReference>
<feature type="compositionally biased region" description="Basic and acidic residues" evidence="12">
    <location>
        <begin position="1192"/>
        <end position="1206"/>
    </location>
</feature>
<evidence type="ECO:0000259" key="14">
    <source>
        <dbReference type="PROSITE" id="PS50106"/>
    </source>
</evidence>
<feature type="compositionally biased region" description="Basic and acidic residues" evidence="12">
    <location>
        <begin position="383"/>
        <end position="394"/>
    </location>
</feature>
<dbReference type="GO" id="GO:0005856">
    <property type="term" value="C:cytoskeleton"/>
    <property type="evidence" value="ECO:0007669"/>
    <property type="project" value="UniProtKB-SubCell"/>
</dbReference>
<feature type="compositionally biased region" description="Polar residues" evidence="12">
    <location>
        <begin position="1355"/>
        <end position="1369"/>
    </location>
</feature>
<feature type="region of interest" description="Disordered" evidence="12">
    <location>
        <begin position="995"/>
        <end position="1032"/>
    </location>
</feature>
<evidence type="ECO:0000256" key="1">
    <source>
        <dbReference type="ARBA" id="ARBA00004245"/>
    </source>
</evidence>
<feature type="domain" description="SAM" evidence="13">
    <location>
        <begin position="1518"/>
        <end position="1564"/>
    </location>
</feature>
<evidence type="ECO:0000256" key="12">
    <source>
        <dbReference type="SAM" id="MobiDB-lite"/>
    </source>
</evidence>
<keyword evidence="10" id="KW-0206">Cytoskeleton</keyword>
<dbReference type="PROSITE" id="PS50105">
    <property type="entry name" value="SAM_DOMAIN"/>
    <property type="match status" value="1"/>
</dbReference>
<proteinExistence type="predicted"/>
<feature type="region of interest" description="Disordered" evidence="12">
    <location>
        <begin position="753"/>
        <end position="792"/>
    </location>
</feature>
<evidence type="ECO:0000256" key="3">
    <source>
        <dbReference type="ARBA" id="ARBA00022490"/>
    </source>
</evidence>
<evidence type="ECO:0000256" key="7">
    <source>
        <dbReference type="ARBA" id="ARBA00023018"/>
    </source>
</evidence>
<evidence type="ECO:0000313" key="15">
    <source>
        <dbReference type="EMBL" id="KAL0822684.1"/>
    </source>
</evidence>
<feature type="compositionally biased region" description="Low complexity" evidence="12">
    <location>
        <begin position="418"/>
        <end position="432"/>
    </location>
</feature>
<feature type="region of interest" description="Disordered" evidence="12">
    <location>
        <begin position="1147"/>
        <end position="1229"/>
    </location>
</feature>
<feature type="compositionally biased region" description="Polar residues" evidence="12">
    <location>
        <begin position="1212"/>
        <end position="1221"/>
    </location>
</feature>
<accession>A0ABD0SS52</accession>
<dbReference type="InterPro" id="IPR040645">
    <property type="entry name" value="Neurabin-1/2_PDZ"/>
</dbReference>
<keyword evidence="5" id="KW-0221">Differentiation</keyword>
<feature type="region of interest" description="Disordered" evidence="12">
    <location>
        <begin position="336"/>
        <end position="684"/>
    </location>
</feature>
<feature type="region of interest" description="Disordered" evidence="12">
    <location>
        <begin position="59"/>
        <end position="322"/>
    </location>
</feature>
<feature type="region of interest" description="Disordered" evidence="12">
    <location>
        <begin position="1261"/>
        <end position="1453"/>
    </location>
</feature>
<feature type="compositionally biased region" description="Basic and acidic residues" evidence="12">
    <location>
        <begin position="313"/>
        <end position="322"/>
    </location>
</feature>
<dbReference type="PANTHER" id="PTHR16154:SF6">
    <property type="entry name" value="SPINOPHILIN, ISOFORM J"/>
    <property type="match status" value="1"/>
</dbReference>
<dbReference type="Pfam" id="PF17817">
    <property type="entry name" value="PDZ_5"/>
    <property type="match status" value="1"/>
</dbReference>
<keyword evidence="9" id="KW-0009">Actin-binding</keyword>
<dbReference type="SMART" id="SM00228">
    <property type="entry name" value="PDZ"/>
    <property type="match status" value="1"/>
</dbReference>
<dbReference type="InterPro" id="IPR013761">
    <property type="entry name" value="SAM/pointed_sf"/>
</dbReference>
<gene>
    <name evidence="15" type="ORF">ABMA28_004705</name>
</gene>
<keyword evidence="4" id="KW-0597">Phosphoprotein</keyword>
<evidence type="ECO:0000256" key="11">
    <source>
        <dbReference type="ARBA" id="ARBA00034103"/>
    </source>
</evidence>
<comment type="caution">
    <text evidence="15">The sequence shown here is derived from an EMBL/GenBank/DDBJ whole genome shotgun (WGS) entry which is preliminary data.</text>
</comment>
<dbReference type="Pfam" id="PF00536">
    <property type="entry name" value="SAM_1"/>
    <property type="match status" value="1"/>
</dbReference>
<evidence type="ECO:0008006" key="17">
    <source>
        <dbReference type="Google" id="ProtNLM"/>
    </source>
</evidence>
<evidence type="ECO:0000256" key="4">
    <source>
        <dbReference type="ARBA" id="ARBA00022553"/>
    </source>
</evidence>
<feature type="compositionally biased region" description="Polar residues" evidence="12">
    <location>
        <begin position="218"/>
        <end position="237"/>
    </location>
</feature>
<sequence length="1600" mass="174366">MEDCKKRHSGTKVSKIANIFQGMPSKEEEEMRGSDVTVVRTESHLARFNTARALFEKLGEENRGFRIEKSPSAAASFAGTRGVPPAAPARSRSSSAGSVSPPRRIITPTPTAAPAINGDRLANGAAQPPPKPAKPSVLPKPEKPDRRFNKELIEKQRNWTAHFNKNRQTRHEHEPKSDSRYTSGYQDRKSPEGTEKYVVPSRVYSPPLSPCAGDSQVERPTTLPSNLVNRSLPSAKSPSPVKNVAPVSPLSRSNNLVSPSARSEMPSPAIRRDNIISSPTKTNPETITPQSEPSEKVYPKTRSSITPEFESEEVSKQKDELTSYKTCDYLYSTNSLSKTNEWKSPTSTIPAQVPSAVDPAPRYKKSPPSPPPRSPKSPLFSQSRDDDNLTHDQPKSPSPQDEANVVMPEAINRNIELSPSPKNRSPKSPTPSQIYGDHETKDGSDRDLPVSLSPEQYHVMETSPKQSDTVSLEEDGYEAVQYDAEWDDKSKRRSSTPESPVGVTEVDEVTRSPLASPLASPVHHHVYSSPPPSLHTSPSPVGGGRKSSEAEETPVRGGSRASSVSDEGGFNEPSPEVVARLRPADYREPPPPPLTRDHRDAERARSDPDTLSVLQQDSGVVVSEASQGSIEVLDKSTTSQWSVSEAENASGEARAADATDAADAPDPRWDDADGKQPDSMTPDEAEILLSSSILEKKLRQEALLSDEQAQEIVAMLSPHTLPHDNGVSLNDSYQSVLSYESMQSVDESYEFVSLEADNGMAGGDRKQPAERAAEPEPEPERAAEPDTVFDHYPPQPLRELAEENGIHYFEDGHFYTEVAGLPPIEEDEDDDYYPPVFVKKSSRVKFSTDPMRVFSTHSVREYDRRNEDVDPVAASAEYELEKRVEKMHVFPVDLVKGADGLGLSIIGMGVGADAGLEKLGIFVKTITESGAAARDGRIQVNDQIIEVDGKSLVGVTQAYAASVLRNTSGPVKFLIGREKDPDNSEVAHLIRQSLAADREREERAARERARRQQSEEQEEAAAAEPVPARHPEINEMRALLQELVGMEAGGANGEQISERLRAWCVQRAPADHIDAAHRAQRKYDKARRALREWRRTRAMVRAREEWWSGSLRDAHREYAAALSALHDRVARLEVLLLETQKKAGLPVMLPHEPSARRETPPLPRRPDPDPLLINDPWSSDSDLSDLSPVEDEYAKVDKSDRRREAPDLGDVTATTATEARPTNTASDVTVVSAAPPSVTPAAVPAPVATANTNVAERIMVSSTSSSGVAASGTSSNSVSGGGNEPGPRDTSRELDAAVPRGALLDNSAHRARTDLARHRHHAPHSSPHSPHSLSNASSYDGLDDSYNDSADESLSESTSGAPPHTGHSTVSRDTRQSCGSSIGSATDDAVYSRDHRHHPLAGPPASLAEQLKQVLAERERRLATGASPPHHPPHAPLHPPHQPHQLAHPHPDPVQLTNELVDEIRQAVSEANARVKKAPACVVGGEVPWQPLSTAVSETSLSPPAQPGPPAPHPVNHWTKQQVWQWVSGLGEGLERHAGAFAARGIDGALLLALSSADLKLLGLPGDDRRRMKRRLKELRSAHEKHLKALKKAEKKAKKK</sequence>
<reference evidence="15 16" key="1">
    <citation type="submission" date="2024-06" db="EMBL/GenBank/DDBJ databases">
        <title>A chromosome-level genome assembly of beet webworm, Loxostege sticticalis.</title>
        <authorList>
            <person name="Zhang Y."/>
        </authorList>
    </citation>
    <scope>NUCLEOTIDE SEQUENCE [LARGE SCALE GENOMIC DNA]</scope>
    <source>
        <strain evidence="15">AQ028</strain>
        <tissue evidence="15">Male pupae</tissue>
    </source>
</reference>
<feature type="compositionally biased region" description="Basic and acidic residues" evidence="12">
    <location>
        <begin position="1153"/>
        <end position="1168"/>
    </location>
</feature>
<dbReference type="GO" id="GO:0030154">
    <property type="term" value="P:cell differentiation"/>
    <property type="evidence" value="ECO:0007669"/>
    <property type="project" value="UniProtKB-KW"/>
</dbReference>
<feature type="compositionally biased region" description="Polar residues" evidence="12">
    <location>
        <begin position="612"/>
        <end position="647"/>
    </location>
</feature>
<feature type="compositionally biased region" description="Basic and acidic residues" evidence="12">
    <location>
        <begin position="436"/>
        <end position="448"/>
    </location>
</feature>
<dbReference type="InterPro" id="IPR043446">
    <property type="entry name" value="Neurabin-like"/>
</dbReference>
<dbReference type="FunFam" id="2.30.42.10:FF:000010">
    <property type="entry name" value="Neurabin-1 isoform 1"/>
    <property type="match status" value="1"/>
</dbReference>
<evidence type="ECO:0000256" key="10">
    <source>
        <dbReference type="ARBA" id="ARBA00023212"/>
    </source>
</evidence>
<dbReference type="InterPro" id="IPR001660">
    <property type="entry name" value="SAM"/>
</dbReference>
<keyword evidence="2" id="KW-0217">Developmental protein</keyword>
<dbReference type="SUPFAM" id="SSF50156">
    <property type="entry name" value="PDZ domain-like"/>
    <property type="match status" value="1"/>
</dbReference>
<feature type="compositionally biased region" description="Low complexity" evidence="12">
    <location>
        <begin position="1261"/>
        <end position="1278"/>
    </location>
</feature>
<name>A0ABD0SS52_LOXSC</name>
<evidence type="ECO:0000313" key="16">
    <source>
        <dbReference type="Proteomes" id="UP001549921"/>
    </source>
</evidence>
<feature type="compositionally biased region" description="Basic and acidic residues" evidence="12">
    <location>
        <begin position="595"/>
        <end position="608"/>
    </location>
</feature>
<dbReference type="GO" id="GO:0045202">
    <property type="term" value="C:synapse"/>
    <property type="evidence" value="ECO:0007669"/>
    <property type="project" value="UniProtKB-SubCell"/>
</dbReference>
<feature type="compositionally biased region" description="Basic residues" evidence="12">
    <location>
        <begin position="1585"/>
        <end position="1600"/>
    </location>
</feature>
<dbReference type="InterPro" id="IPR036034">
    <property type="entry name" value="PDZ_sf"/>
</dbReference>
<feature type="domain" description="PDZ" evidence="14">
    <location>
        <begin position="891"/>
        <end position="979"/>
    </location>
</feature>
<dbReference type="InterPro" id="IPR001478">
    <property type="entry name" value="PDZ"/>
</dbReference>
<feature type="compositionally biased region" description="Polar residues" evidence="12">
    <location>
        <begin position="275"/>
        <end position="292"/>
    </location>
</feature>
<evidence type="ECO:0000256" key="6">
    <source>
        <dbReference type="ARBA" id="ARBA00022902"/>
    </source>
</evidence>
<feature type="compositionally biased region" description="Basic and acidic residues" evidence="12">
    <location>
        <begin position="996"/>
        <end position="1014"/>
    </location>
</feature>
<dbReference type="Gene3D" id="2.30.42.10">
    <property type="match status" value="1"/>
</dbReference>
<keyword evidence="6" id="KW-0524">Neurogenesis</keyword>
<feature type="compositionally biased region" description="Basic and acidic residues" evidence="12">
    <location>
        <begin position="763"/>
        <end position="784"/>
    </location>
</feature>
<dbReference type="Gene3D" id="1.10.150.50">
    <property type="entry name" value="Transcription Factor, Ets-1"/>
    <property type="match status" value="1"/>
</dbReference>
<dbReference type="PROSITE" id="PS50106">
    <property type="entry name" value="PDZ"/>
    <property type="match status" value="1"/>
</dbReference>
<evidence type="ECO:0000256" key="8">
    <source>
        <dbReference type="ARBA" id="ARBA00023054"/>
    </source>
</evidence>
<dbReference type="Proteomes" id="UP001549921">
    <property type="component" value="Unassembled WGS sequence"/>
</dbReference>
<feature type="compositionally biased region" description="Basic and acidic residues" evidence="12">
    <location>
        <begin position="1307"/>
        <end position="1316"/>
    </location>
</feature>
<evidence type="ECO:0000256" key="2">
    <source>
        <dbReference type="ARBA" id="ARBA00022473"/>
    </source>
</evidence>
<organism evidence="15 16">
    <name type="scientific">Loxostege sticticalis</name>
    <name type="common">Beet webworm moth</name>
    <dbReference type="NCBI Taxonomy" id="481309"/>
    <lineage>
        <taxon>Eukaryota</taxon>
        <taxon>Metazoa</taxon>
        <taxon>Ecdysozoa</taxon>
        <taxon>Arthropoda</taxon>
        <taxon>Hexapoda</taxon>
        <taxon>Insecta</taxon>
        <taxon>Pterygota</taxon>
        <taxon>Neoptera</taxon>
        <taxon>Endopterygota</taxon>
        <taxon>Lepidoptera</taxon>
        <taxon>Glossata</taxon>
        <taxon>Ditrysia</taxon>
        <taxon>Pyraloidea</taxon>
        <taxon>Crambidae</taxon>
        <taxon>Pyraustinae</taxon>
        <taxon>Loxostege</taxon>
    </lineage>
</organism>
<feature type="compositionally biased region" description="Basic and acidic residues" evidence="12">
    <location>
        <begin position="140"/>
        <end position="157"/>
    </location>
</feature>
<feature type="compositionally biased region" description="Polar residues" evidence="12">
    <location>
        <begin position="336"/>
        <end position="350"/>
    </location>
</feature>
<keyword evidence="8" id="KW-0175">Coiled coil</keyword>
<dbReference type="Pfam" id="PF00595">
    <property type="entry name" value="PDZ"/>
    <property type="match status" value="1"/>
</dbReference>
<feature type="compositionally biased region" description="Low complexity" evidence="12">
    <location>
        <begin position="1324"/>
        <end position="1338"/>
    </location>
</feature>
<dbReference type="CDD" id="cd06790">
    <property type="entry name" value="PDZ_neurabin-like"/>
    <property type="match status" value="1"/>
</dbReference>
<dbReference type="EMBL" id="JBEDNZ010000016">
    <property type="protein sequence ID" value="KAL0822684.1"/>
    <property type="molecule type" value="Genomic_DNA"/>
</dbReference>
<feature type="compositionally biased region" description="Polar residues" evidence="12">
    <location>
        <begin position="250"/>
        <end position="261"/>
    </location>
</feature>
<feature type="compositionally biased region" description="Basic and acidic residues" evidence="12">
    <location>
        <begin position="59"/>
        <end position="69"/>
    </location>
</feature>
<feature type="compositionally biased region" description="Acidic residues" evidence="12">
    <location>
        <begin position="1341"/>
        <end position="1354"/>
    </location>
</feature>
<feature type="compositionally biased region" description="Basic and acidic residues" evidence="12">
    <location>
        <begin position="1286"/>
        <end position="1295"/>
    </location>
</feature>
<dbReference type="SUPFAM" id="SSF47769">
    <property type="entry name" value="SAM/Pointed domain"/>
    <property type="match status" value="1"/>
</dbReference>
<feature type="compositionally biased region" description="Low complexity" evidence="12">
    <location>
        <begin position="1178"/>
        <end position="1187"/>
    </location>
</feature>
<evidence type="ECO:0000259" key="13">
    <source>
        <dbReference type="PROSITE" id="PS50105"/>
    </source>
</evidence>
<protein>
    <recommendedName>
        <fullName evidence="17">Neurabin-1</fullName>
    </recommendedName>
</protein>
<dbReference type="PANTHER" id="PTHR16154">
    <property type="entry name" value="NEURABIN"/>
    <property type="match status" value="1"/>
</dbReference>
<comment type="subcellular location">
    <subcellularLocation>
        <location evidence="1">Cytoplasm</location>
        <location evidence="1">Cytoskeleton</location>
    </subcellularLocation>
    <subcellularLocation>
        <location evidence="11">Synapse</location>
    </subcellularLocation>
</comment>
<keyword evidence="7" id="KW-0770">Synapse</keyword>